<dbReference type="AlphaFoldDB" id="A0A9P0TQH3"/>
<dbReference type="Gene3D" id="3.40.50.720">
    <property type="entry name" value="NAD(P)-binding Rossmann-like Domain"/>
    <property type="match status" value="1"/>
</dbReference>
<dbReference type="InterPro" id="IPR002347">
    <property type="entry name" value="SDR_fam"/>
</dbReference>
<protein>
    <recommendedName>
        <fullName evidence="5">Retinol dehydrogenase 14</fullName>
    </recommendedName>
</protein>
<dbReference type="InterPro" id="IPR036291">
    <property type="entry name" value="NAD(P)-bd_dom_sf"/>
</dbReference>
<proteinExistence type="predicted"/>
<evidence type="ECO:0008006" key="5">
    <source>
        <dbReference type="Google" id="ProtNLM"/>
    </source>
</evidence>
<accession>A0A9P0TQH3</accession>
<name>A0A9P0TQH3_PIEBR</name>
<dbReference type="PANTHER" id="PTHR43157:SF66">
    <property type="entry name" value="WW DOMAIN-CONTAINING OXIDOREDUCTASE-LIKE PROTEIN"/>
    <property type="match status" value="1"/>
</dbReference>
<dbReference type="PANTHER" id="PTHR43157">
    <property type="entry name" value="PHOSPHATIDYLINOSITOL-GLYCAN BIOSYNTHESIS CLASS F PROTEIN-RELATED"/>
    <property type="match status" value="1"/>
</dbReference>
<comment type="caution">
    <text evidence="3">The sequence shown here is derived from an EMBL/GenBank/DDBJ whole genome shotgun (WGS) entry which is preliminary data.</text>
</comment>
<dbReference type="CDD" id="cd05327">
    <property type="entry name" value="retinol-DH_like_SDR_c_like"/>
    <property type="match status" value="1"/>
</dbReference>
<dbReference type="Proteomes" id="UP001152562">
    <property type="component" value="Unassembled WGS sequence"/>
</dbReference>
<gene>
    <name evidence="3" type="ORF">PIBRA_LOCUS11389</name>
</gene>
<sequence length="379" mass="42414">MPERMNNEILFMDAYPARQFQFTLHEDNTFLDFVIFIVNRMVLAAVLRPEILLWAIPLLLLLGTIAVLGLLVVVFLIRLYAQVTCGVYNGKARMDGKTVIVTGCTSGIGKETARDLAKRGARVIMACRNMDLAEKIKDEIVKETDNSKVIVKKLDLSLFASIREFADDINKTETKLDVLIHNAGYAQTFKKAKTEDGLEMTMATNHYGPFLLTHLLINLLKKSSPSRVVVVSSSLYRLARVNLENPNPLDTMPGYLYYVSKEANILFTKELARRLEGTGVTVNCLHPGLIDTGIWKNVPAPLSWGLALIIKGFFKTPEQGCQTTVKLAVEEKLLKTTGKYFSDCQESSVSSSASDMGKARKFWEISEKLVQLEENDPRI</sequence>
<dbReference type="Pfam" id="PF00106">
    <property type="entry name" value="adh_short"/>
    <property type="match status" value="1"/>
</dbReference>
<organism evidence="3 4">
    <name type="scientific">Pieris brassicae</name>
    <name type="common">White butterfly</name>
    <name type="synonym">Large white butterfly</name>
    <dbReference type="NCBI Taxonomy" id="7116"/>
    <lineage>
        <taxon>Eukaryota</taxon>
        <taxon>Metazoa</taxon>
        <taxon>Ecdysozoa</taxon>
        <taxon>Arthropoda</taxon>
        <taxon>Hexapoda</taxon>
        <taxon>Insecta</taxon>
        <taxon>Pterygota</taxon>
        <taxon>Neoptera</taxon>
        <taxon>Endopterygota</taxon>
        <taxon>Lepidoptera</taxon>
        <taxon>Glossata</taxon>
        <taxon>Ditrysia</taxon>
        <taxon>Papilionoidea</taxon>
        <taxon>Pieridae</taxon>
        <taxon>Pierinae</taxon>
        <taxon>Pieris</taxon>
    </lineage>
</organism>
<keyword evidence="2" id="KW-0812">Transmembrane</keyword>
<dbReference type="EMBL" id="CALOZG010000042">
    <property type="protein sequence ID" value="CAH4035318.1"/>
    <property type="molecule type" value="Genomic_DNA"/>
</dbReference>
<reference evidence="3" key="1">
    <citation type="submission" date="2022-05" db="EMBL/GenBank/DDBJ databases">
        <authorList>
            <person name="Okamura Y."/>
        </authorList>
    </citation>
    <scope>NUCLEOTIDE SEQUENCE</scope>
</reference>
<keyword evidence="4" id="KW-1185">Reference proteome</keyword>
<evidence type="ECO:0000313" key="4">
    <source>
        <dbReference type="Proteomes" id="UP001152562"/>
    </source>
</evidence>
<dbReference type="PRINTS" id="PR00081">
    <property type="entry name" value="GDHRDH"/>
</dbReference>
<dbReference type="SUPFAM" id="SSF51735">
    <property type="entry name" value="NAD(P)-binding Rossmann-fold domains"/>
    <property type="match status" value="1"/>
</dbReference>
<keyword evidence="2" id="KW-0472">Membrane</keyword>
<keyword evidence="2" id="KW-1133">Transmembrane helix</keyword>
<evidence type="ECO:0000313" key="3">
    <source>
        <dbReference type="EMBL" id="CAH4035318.1"/>
    </source>
</evidence>
<evidence type="ECO:0000256" key="1">
    <source>
        <dbReference type="ARBA" id="ARBA00023002"/>
    </source>
</evidence>
<evidence type="ECO:0000256" key="2">
    <source>
        <dbReference type="SAM" id="Phobius"/>
    </source>
</evidence>
<dbReference type="GO" id="GO:0016491">
    <property type="term" value="F:oxidoreductase activity"/>
    <property type="evidence" value="ECO:0007669"/>
    <property type="project" value="UniProtKB-KW"/>
</dbReference>
<feature type="transmembrane region" description="Helical" evidence="2">
    <location>
        <begin position="59"/>
        <end position="81"/>
    </location>
</feature>
<keyword evidence="1" id="KW-0560">Oxidoreductase</keyword>